<gene>
    <name evidence="1" type="ORF">Patl1_35125</name>
</gene>
<comment type="caution">
    <text evidence="1">The sequence shown here is derived from an EMBL/GenBank/DDBJ whole genome shotgun (WGS) entry which is preliminary data.</text>
</comment>
<organism evidence="1 2">
    <name type="scientific">Pistacia atlantica</name>
    <dbReference type="NCBI Taxonomy" id="434234"/>
    <lineage>
        <taxon>Eukaryota</taxon>
        <taxon>Viridiplantae</taxon>
        <taxon>Streptophyta</taxon>
        <taxon>Embryophyta</taxon>
        <taxon>Tracheophyta</taxon>
        <taxon>Spermatophyta</taxon>
        <taxon>Magnoliopsida</taxon>
        <taxon>eudicotyledons</taxon>
        <taxon>Gunneridae</taxon>
        <taxon>Pentapetalae</taxon>
        <taxon>rosids</taxon>
        <taxon>malvids</taxon>
        <taxon>Sapindales</taxon>
        <taxon>Anacardiaceae</taxon>
        <taxon>Pistacia</taxon>
    </lineage>
</organism>
<name>A0ACC0ZSH3_9ROSI</name>
<evidence type="ECO:0000313" key="1">
    <source>
        <dbReference type="EMBL" id="KAJ0074893.1"/>
    </source>
</evidence>
<reference evidence="2" key="1">
    <citation type="journal article" date="2023" name="G3 (Bethesda)">
        <title>Genome assembly and association tests identify interacting loci associated with vigor, precocity, and sex in interspecific pistachio rootstocks.</title>
        <authorList>
            <person name="Palmer W."/>
            <person name="Jacygrad E."/>
            <person name="Sagayaradj S."/>
            <person name="Cavanaugh K."/>
            <person name="Han R."/>
            <person name="Bertier L."/>
            <person name="Beede B."/>
            <person name="Kafkas S."/>
            <person name="Golino D."/>
            <person name="Preece J."/>
            <person name="Michelmore R."/>
        </authorList>
    </citation>
    <scope>NUCLEOTIDE SEQUENCE [LARGE SCALE GENOMIC DNA]</scope>
</reference>
<dbReference type="Proteomes" id="UP001164250">
    <property type="component" value="Chromosome 15"/>
</dbReference>
<accession>A0ACC0ZSH3</accession>
<dbReference type="EMBL" id="CM047910">
    <property type="protein sequence ID" value="KAJ0074893.1"/>
    <property type="molecule type" value="Genomic_DNA"/>
</dbReference>
<evidence type="ECO:0000313" key="2">
    <source>
        <dbReference type="Proteomes" id="UP001164250"/>
    </source>
</evidence>
<keyword evidence="2" id="KW-1185">Reference proteome</keyword>
<protein>
    <submittedName>
        <fullName evidence="1">Uncharacterized protein</fullName>
    </submittedName>
</protein>
<sequence length="43" mass="5130">MVRIYLLTFEGHFNIRFQNYSGKKSNSFYSISIWGKEEPKSII</sequence>
<proteinExistence type="predicted"/>